<sequence length="171" mass="19738">MDYMKIALNKLAEFHAASAVYQEQNGPYEDMFYASFSTKPIVTCVFTANSIAPVTLFPTDKDANMDSFMKPGPEADAFRFKCFTNPIYVRAMQQFYPFLYKSIFACFNHLAAVLLPADKDASIHSFGRPDEIGEKFRMKAFTNPLFVEAMRDLFPFYYERGLFNFTDYDED</sequence>
<dbReference type="InterPro" id="IPR004119">
    <property type="entry name" value="EcKL"/>
</dbReference>
<keyword evidence="2" id="KW-1185">Reference proteome</keyword>
<name>A0A4C1SMQ2_EUMVA</name>
<dbReference type="Proteomes" id="UP000299102">
    <property type="component" value="Unassembled WGS sequence"/>
</dbReference>
<comment type="caution">
    <text evidence="1">The sequence shown here is derived from an EMBL/GenBank/DDBJ whole genome shotgun (WGS) entry which is preliminary data.</text>
</comment>
<protein>
    <submittedName>
        <fullName evidence="1">Uncharacterized protein</fullName>
    </submittedName>
</protein>
<evidence type="ECO:0000313" key="1">
    <source>
        <dbReference type="EMBL" id="GBP02577.1"/>
    </source>
</evidence>
<gene>
    <name evidence="1" type="ORF">EVAR_72964_1</name>
</gene>
<reference evidence="1 2" key="1">
    <citation type="journal article" date="2019" name="Commun. Biol.">
        <title>The bagworm genome reveals a unique fibroin gene that provides high tensile strength.</title>
        <authorList>
            <person name="Kono N."/>
            <person name="Nakamura H."/>
            <person name="Ohtoshi R."/>
            <person name="Tomita M."/>
            <person name="Numata K."/>
            <person name="Arakawa K."/>
        </authorList>
    </citation>
    <scope>NUCLEOTIDE SEQUENCE [LARGE SCALE GENOMIC DNA]</scope>
</reference>
<evidence type="ECO:0000313" key="2">
    <source>
        <dbReference type="Proteomes" id="UP000299102"/>
    </source>
</evidence>
<dbReference type="AlphaFoldDB" id="A0A4C1SMQ2"/>
<dbReference type="Pfam" id="PF02958">
    <property type="entry name" value="EcKL"/>
    <property type="match status" value="1"/>
</dbReference>
<dbReference type="OrthoDB" id="191037at2759"/>
<dbReference type="EMBL" id="BGZK01007157">
    <property type="protein sequence ID" value="GBP02577.1"/>
    <property type="molecule type" value="Genomic_DNA"/>
</dbReference>
<organism evidence="1 2">
    <name type="scientific">Eumeta variegata</name>
    <name type="common">Bagworm moth</name>
    <name type="synonym">Eumeta japonica</name>
    <dbReference type="NCBI Taxonomy" id="151549"/>
    <lineage>
        <taxon>Eukaryota</taxon>
        <taxon>Metazoa</taxon>
        <taxon>Ecdysozoa</taxon>
        <taxon>Arthropoda</taxon>
        <taxon>Hexapoda</taxon>
        <taxon>Insecta</taxon>
        <taxon>Pterygota</taxon>
        <taxon>Neoptera</taxon>
        <taxon>Endopterygota</taxon>
        <taxon>Lepidoptera</taxon>
        <taxon>Glossata</taxon>
        <taxon>Ditrysia</taxon>
        <taxon>Tineoidea</taxon>
        <taxon>Psychidae</taxon>
        <taxon>Oiketicinae</taxon>
        <taxon>Eumeta</taxon>
    </lineage>
</organism>
<proteinExistence type="predicted"/>
<accession>A0A4C1SMQ2</accession>